<protein>
    <recommendedName>
        <fullName evidence="9">RanBD1 domain-containing protein</fullName>
    </recommendedName>
</protein>
<accession>A0A9P5Y1W4</accession>
<dbReference type="OrthoDB" id="185618at2759"/>
<evidence type="ECO:0000256" key="3">
    <source>
        <dbReference type="ARBA" id="ARBA00022816"/>
    </source>
</evidence>
<keyword evidence="3" id="KW-0509">mRNA transport</keyword>
<dbReference type="InterPro" id="IPR015007">
    <property type="entry name" value="NUP2/50/61"/>
</dbReference>
<name>A0A9P5Y1W4_9AGAR</name>
<feature type="compositionally biased region" description="Low complexity" evidence="8">
    <location>
        <begin position="297"/>
        <end position="326"/>
    </location>
</feature>
<sequence length="593" mass="62546">MKRGADVYITKDSEPDDEVEEIVPEEGFRKADETILATRKIRALPKRSMTGTPPLTPASDSFSASEVSPSPSSTPKFNGFSGFGTTSGAFSFKPPQSPSSKFPTTISSLSSSFPTSSTPSTTPAVAPGASSTAKAFASFIGDSSTTQSKSVNSTDAVSRETSLYSTQSPNTEDSVAINYYKSLRGLNLSLLSAITKAISDDPFNDVAEVLERYKLLRLNVRNEFDECSKVSTTTPIAAPSKPTSMPAPPSTFSGFRFLDPKSAPISGSNSSFVPTPSAVALPTSGFTFPAPTPATPTSVFSFSTPPASQSGPQASTSPFSPSSTAFGTSLFNSSTSSPFGTSSIKTRSPPSLTSSDTKPTSASNPFGVTPSSNTDSLISEKSSPLRSFAIPPPQSESRTFGGIGFGKPGGTVGNPVGFGFGSQSIIESESLGDTEKASNPEDTKDQGVEGETKSSPIGSMFATSPHDEEGEGEEQEDTIYAVKLKAYRLKKENEKGGTGWTELGYGVLRLKKHKETEARRLLLRNSSSGKININFNIYSGLKPSQVKKTLTFIGHDNGVSQTYNVRLQNEEQAVKLKEALEKEIASVKSNSGS</sequence>
<evidence type="ECO:0000256" key="5">
    <source>
        <dbReference type="ARBA" id="ARBA00023010"/>
    </source>
</evidence>
<feature type="compositionally biased region" description="Low complexity" evidence="8">
    <location>
        <begin position="333"/>
        <end position="343"/>
    </location>
</feature>
<dbReference type="InterPro" id="IPR053074">
    <property type="entry name" value="NPC_Nucleoporin"/>
</dbReference>
<feature type="region of interest" description="Disordered" evidence="8">
    <location>
        <begin position="144"/>
        <end position="169"/>
    </location>
</feature>
<dbReference type="GO" id="GO:0051028">
    <property type="term" value="P:mRNA transport"/>
    <property type="evidence" value="ECO:0007669"/>
    <property type="project" value="UniProtKB-KW"/>
</dbReference>
<feature type="compositionally biased region" description="Basic and acidic residues" evidence="8">
    <location>
        <begin position="433"/>
        <end position="452"/>
    </location>
</feature>
<feature type="region of interest" description="Disordered" evidence="8">
    <location>
        <begin position="297"/>
        <end position="408"/>
    </location>
</feature>
<dbReference type="SMART" id="SM00160">
    <property type="entry name" value="RanBD"/>
    <property type="match status" value="1"/>
</dbReference>
<dbReference type="Gene3D" id="2.30.29.30">
    <property type="entry name" value="Pleckstrin-homology domain (PH domain)/Phosphotyrosine-binding domain (PTB)"/>
    <property type="match status" value="1"/>
</dbReference>
<keyword evidence="4" id="KW-0653">Protein transport</keyword>
<evidence type="ECO:0000256" key="8">
    <source>
        <dbReference type="SAM" id="MobiDB-lite"/>
    </source>
</evidence>
<dbReference type="AlphaFoldDB" id="A0A9P5Y1W4"/>
<dbReference type="SUPFAM" id="SSF50729">
    <property type="entry name" value="PH domain-like"/>
    <property type="match status" value="1"/>
</dbReference>
<feature type="compositionally biased region" description="Acidic residues" evidence="8">
    <location>
        <begin position="468"/>
        <end position="477"/>
    </location>
</feature>
<dbReference type="GO" id="GO:0005643">
    <property type="term" value="C:nuclear pore"/>
    <property type="evidence" value="ECO:0007669"/>
    <property type="project" value="UniProtKB-SubCell"/>
</dbReference>
<organism evidence="10 11">
    <name type="scientific">Collybia nuda</name>
    <dbReference type="NCBI Taxonomy" id="64659"/>
    <lineage>
        <taxon>Eukaryota</taxon>
        <taxon>Fungi</taxon>
        <taxon>Dikarya</taxon>
        <taxon>Basidiomycota</taxon>
        <taxon>Agaricomycotina</taxon>
        <taxon>Agaricomycetes</taxon>
        <taxon>Agaricomycetidae</taxon>
        <taxon>Agaricales</taxon>
        <taxon>Tricholomatineae</taxon>
        <taxon>Clitocybaceae</taxon>
        <taxon>Collybia</taxon>
    </lineage>
</organism>
<dbReference type="GO" id="GO:0015031">
    <property type="term" value="P:protein transport"/>
    <property type="evidence" value="ECO:0007669"/>
    <property type="project" value="UniProtKB-KW"/>
</dbReference>
<dbReference type="Proteomes" id="UP000807353">
    <property type="component" value="Unassembled WGS sequence"/>
</dbReference>
<dbReference type="PANTHER" id="PTHR38697">
    <property type="entry name" value="NUCLEAR PORE COMPLEX PROTEIN SIMILAR TO S. CEREVISIAE NUP2 (EUROFUNG)"/>
    <property type="match status" value="1"/>
</dbReference>
<dbReference type="PROSITE" id="PS50196">
    <property type="entry name" value="RANBD1"/>
    <property type="match status" value="1"/>
</dbReference>
<evidence type="ECO:0000313" key="10">
    <source>
        <dbReference type="EMBL" id="KAF9459811.1"/>
    </source>
</evidence>
<comment type="subcellular location">
    <subcellularLocation>
        <location evidence="1">Nucleus</location>
        <location evidence="1">Nuclear pore complex</location>
    </subcellularLocation>
</comment>
<dbReference type="InterPro" id="IPR011993">
    <property type="entry name" value="PH-like_dom_sf"/>
</dbReference>
<keyword evidence="5" id="KW-0811">Translocation</keyword>
<keyword evidence="11" id="KW-1185">Reference proteome</keyword>
<feature type="compositionally biased region" description="Low complexity" evidence="8">
    <location>
        <begin position="57"/>
        <end position="127"/>
    </location>
</feature>
<feature type="compositionally biased region" description="Acidic residues" evidence="8">
    <location>
        <begin position="14"/>
        <end position="24"/>
    </location>
</feature>
<dbReference type="Pfam" id="PF00638">
    <property type="entry name" value="Ran_BP1"/>
    <property type="match status" value="1"/>
</dbReference>
<dbReference type="InterPro" id="IPR000156">
    <property type="entry name" value="Ran_bind_dom"/>
</dbReference>
<feature type="domain" description="RanBD1" evidence="9">
    <location>
        <begin position="453"/>
        <end position="589"/>
    </location>
</feature>
<evidence type="ECO:0000313" key="11">
    <source>
        <dbReference type="Proteomes" id="UP000807353"/>
    </source>
</evidence>
<feature type="compositionally biased region" description="Polar residues" evidence="8">
    <location>
        <begin position="344"/>
        <end position="385"/>
    </location>
</feature>
<evidence type="ECO:0000256" key="4">
    <source>
        <dbReference type="ARBA" id="ARBA00022927"/>
    </source>
</evidence>
<keyword evidence="7" id="KW-0539">Nucleus</keyword>
<keyword evidence="6" id="KW-0906">Nuclear pore complex</keyword>
<gene>
    <name evidence="10" type="ORF">BDZ94DRAFT_1224134</name>
</gene>
<feature type="region of interest" description="Disordered" evidence="8">
    <location>
        <begin position="430"/>
        <end position="477"/>
    </location>
</feature>
<evidence type="ECO:0000256" key="6">
    <source>
        <dbReference type="ARBA" id="ARBA00023132"/>
    </source>
</evidence>
<comment type="caution">
    <text evidence="10">The sequence shown here is derived from an EMBL/GenBank/DDBJ whole genome shotgun (WGS) entry which is preliminary data.</text>
</comment>
<reference evidence="10" key="1">
    <citation type="submission" date="2020-11" db="EMBL/GenBank/DDBJ databases">
        <authorList>
            <consortium name="DOE Joint Genome Institute"/>
            <person name="Ahrendt S."/>
            <person name="Riley R."/>
            <person name="Andreopoulos W."/>
            <person name="Labutti K."/>
            <person name="Pangilinan J."/>
            <person name="Ruiz-Duenas F.J."/>
            <person name="Barrasa J.M."/>
            <person name="Sanchez-Garcia M."/>
            <person name="Camarero S."/>
            <person name="Miyauchi S."/>
            <person name="Serrano A."/>
            <person name="Linde D."/>
            <person name="Babiker R."/>
            <person name="Drula E."/>
            <person name="Ayuso-Fernandez I."/>
            <person name="Pacheco R."/>
            <person name="Padilla G."/>
            <person name="Ferreira P."/>
            <person name="Barriuso J."/>
            <person name="Kellner H."/>
            <person name="Castanera R."/>
            <person name="Alfaro M."/>
            <person name="Ramirez L."/>
            <person name="Pisabarro A.G."/>
            <person name="Kuo A."/>
            <person name="Tritt A."/>
            <person name="Lipzen A."/>
            <person name="He G."/>
            <person name="Yan M."/>
            <person name="Ng V."/>
            <person name="Cullen D."/>
            <person name="Martin F."/>
            <person name="Rosso M.-N."/>
            <person name="Henrissat B."/>
            <person name="Hibbett D."/>
            <person name="Martinez A.T."/>
            <person name="Grigoriev I.V."/>
        </authorList>
    </citation>
    <scope>NUCLEOTIDE SEQUENCE</scope>
    <source>
        <strain evidence="10">CBS 247.69</strain>
    </source>
</reference>
<proteinExistence type="predicted"/>
<dbReference type="CDD" id="cd13170">
    <property type="entry name" value="RanBD_NUP50"/>
    <property type="match status" value="1"/>
</dbReference>
<feature type="region of interest" description="Disordered" evidence="8">
    <location>
        <begin position="42"/>
        <end position="127"/>
    </location>
</feature>
<keyword evidence="2" id="KW-0813">Transport</keyword>
<dbReference type="PANTHER" id="PTHR38697:SF1">
    <property type="entry name" value="NUCLEAR PORE COMPLEX PROTEIN SIMILAR TO S. CEREVISIAE NUP2 (EUROFUNG)"/>
    <property type="match status" value="1"/>
</dbReference>
<evidence type="ECO:0000259" key="9">
    <source>
        <dbReference type="PROSITE" id="PS50196"/>
    </source>
</evidence>
<evidence type="ECO:0000256" key="2">
    <source>
        <dbReference type="ARBA" id="ARBA00022448"/>
    </source>
</evidence>
<dbReference type="Pfam" id="PF08911">
    <property type="entry name" value="NUP50"/>
    <property type="match status" value="1"/>
</dbReference>
<feature type="region of interest" description="Disordered" evidence="8">
    <location>
        <begin position="1"/>
        <end position="26"/>
    </location>
</feature>
<dbReference type="EMBL" id="MU150310">
    <property type="protein sequence ID" value="KAF9459811.1"/>
    <property type="molecule type" value="Genomic_DNA"/>
</dbReference>
<evidence type="ECO:0000256" key="1">
    <source>
        <dbReference type="ARBA" id="ARBA00004567"/>
    </source>
</evidence>
<evidence type="ECO:0000256" key="7">
    <source>
        <dbReference type="ARBA" id="ARBA00023242"/>
    </source>
</evidence>